<reference evidence="2" key="1">
    <citation type="submission" date="2024-10" db="EMBL/GenBank/DDBJ databases">
        <authorList>
            <person name="Ryan C."/>
        </authorList>
    </citation>
    <scope>NUCLEOTIDE SEQUENCE [LARGE SCALE GENOMIC DNA]</scope>
</reference>
<evidence type="ECO:0000313" key="3">
    <source>
        <dbReference type="Proteomes" id="UP001497457"/>
    </source>
</evidence>
<protein>
    <submittedName>
        <fullName evidence="2">Uncharacterized protein</fullName>
    </submittedName>
</protein>
<organism evidence="2 3">
    <name type="scientific">Urochloa decumbens</name>
    <dbReference type="NCBI Taxonomy" id="240449"/>
    <lineage>
        <taxon>Eukaryota</taxon>
        <taxon>Viridiplantae</taxon>
        <taxon>Streptophyta</taxon>
        <taxon>Embryophyta</taxon>
        <taxon>Tracheophyta</taxon>
        <taxon>Spermatophyta</taxon>
        <taxon>Magnoliopsida</taxon>
        <taxon>Liliopsida</taxon>
        <taxon>Poales</taxon>
        <taxon>Poaceae</taxon>
        <taxon>PACMAD clade</taxon>
        <taxon>Panicoideae</taxon>
        <taxon>Panicodae</taxon>
        <taxon>Paniceae</taxon>
        <taxon>Melinidinae</taxon>
        <taxon>Urochloa</taxon>
    </lineage>
</organism>
<sequence>MYAPSGRQCMKLQIANQLIAGDEVGGVGPCVVVDGVGEVVGEVLERALAGDDGLDEEAEHGEHGEAAVLELLDLELGECLGVIGEPQRVEAAAGVERVDDLAEWAAGDAVALDGAHEHDLACPDGEDALRVDQAGVAEVVEAALAEDLGAGLEPDGLAELDAVAGEELREDAAERAEHGPAGVDHLQLAVLGEGLRVGGEPRGVPAVVAGELAGQVARGLAGEGAQVLDAVWAVPWAAGGGHLGLGCGLAHGDAGLAEGASLDGGAGHRRGGDRHGGGSHCVACVRERVQMGGEVGVDRGDRPGS</sequence>
<keyword evidence="3" id="KW-1185">Reference proteome</keyword>
<dbReference type="EMBL" id="OZ075118">
    <property type="protein sequence ID" value="CAL5090664.1"/>
    <property type="molecule type" value="Genomic_DNA"/>
</dbReference>
<dbReference type="EMBL" id="OZ075117">
    <property type="protein sequence ID" value="CAL5080527.1"/>
    <property type="molecule type" value="Genomic_DNA"/>
</dbReference>
<name>A0ABC9GCK1_9POAL</name>
<dbReference type="AlphaFoldDB" id="A0ABC9GCK1"/>
<evidence type="ECO:0000313" key="2">
    <source>
        <dbReference type="EMBL" id="CAL5090664.1"/>
    </source>
</evidence>
<evidence type="ECO:0000313" key="1">
    <source>
        <dbReference type="EMBL" id="CAL5080527.1"/>
    </source>
</evidence>
<dbReference type="Proteomes" id="UP001497457">
    <property type="component" value="Chromosome 8b"/>
</dbReference>
<gene>
    <name evidence="1" type="ORF">URODEC1_LOCUS108127</name>
    <name evidence="2" type="ORF">URODEC1_LOCUS113949</name>
</gene>
<dbReference type="Proteomes" id="UP001497457">
    <property type="component" value="Chromosome 7b"/>
</dbReference>
<proteinExistence type="predicted"/>
<accession>A0ABC9GCK1</accession>